<protein>
    <recommendedName>
        <fullName evidence="6">Single-stranded DNA-binding protein</fullName>
    </recommendedName>
</protein>
<evidence type="ECO:0000256" key="2">
    <source>
        <dbReference type="PROSITE-ProRule" id="PRU00252"/>
    </source>
</evidence>
<dbReference type="Proteomes" id="UP000249304">
    <property type="component" value="Unassembled WGS sequence"/>
</dbReference>
<gene>
    <name evidence="4" type="ORF">C1J01_10825</name>
</gene>
<dbReference type="SUPFAM" id="SSF50249">
    <property type="entry name" value="Nucleic acid-binding proteins"/>
    <property type="match status" value="1"/>
</dbReference>
<name>A0A2W2E6K9_9ACTN</name>
<dbReference type="GO" id="GO:0003697">
    <property type="term" value="F:single-stranded DNA binding"/>
    <property type="evidence" value="ECO:0007669"/>
    <property type="project" value="InterPro"/>
</dbReference>
<reference evidence="4 5" key="1">
    <citation type="submission" date="2018-01" db="EMBL/GenBank/DDBJ databases">
        <title>Draft genome sequence of Nonomuraea sp. KC333.</title>
        <authorList>
            <person name="Sahin N."/>
            <person name="Saygin H."/>
            <person name="Ay H."/>
        </authorList>
    </citation>
    <scope>NUCLEOTIDE SEQUENCE [LARGE SCALE GENOMIC DNA]</scope>
    <source>
        <strain evidence="4 5">KC333</strain>
    </source>
</reference>
<evidence type="ECO:0000256" key="1">
    <source>
        <dbReference type="ARBA" id="ARBA00023125"/>
    </source>
</evidence>
<organism evidence="4 5">
    <name type="scientific">Nonomuraea aridisoli</name>
    <dbReference type="NCBI Taxonomy" id="2070368"/>
    <lineage>
        <taxon>Bacteria</taxon>
        <taxon>Bacillati</taxon>
        <taxon>Actinomycetota</taxon>
        <taxon>Actinomycetes</taxon>
        <taxon>Streptosporangiales</taxon>
        <taxon>Streptosporangiaceae</taxon>
        <taxon>Nonomuraea</taxon>
    </lineage>
</organism>
<sequence>MDIQISITGRIAYEPRFFPPKHDAPAMWSAKLAVNGPPTPGHDGSPYIPTRFFEVVTYGVAAIRAHESYRKGHVLVVQGVDAVPRTFESKDGGKTVVRAVIKVTATAIGLCSRYTAVQEGRTSWPPAEVPASPRLVQGATSSHTDVPAVA</sequence>
<dbReference type="PROSITE" id="PS50935">
    <property type="entry name" value="SSB"/>
    <property type="match status" value="1"/>
</dbReference>
<feature type="region of interest" description="Disordered" evidence="3">
    <location>
        <begin position="121"/>
        <end position="150"/>
    </location>
</feature>
<dbReference type="InterPro" id="IPR012340">
    <property type="entry name" value="NA-bd_OB-fold"/>
</dbReference>
<keyword evidence="5" id="KW-1185">Reference proteome</keyword>
<dbReference type="Gene3D" id="2.40.50.140">
    <property type="entry name" value="Nucleic acid-binding proteins"/>
    <property type="match status" value="1"/>
</dbReference>
<dbReference type="EMBL" id="POUD01000032">
    <property type="protein sequence ID" value="PZG19926.1"/>
    <property type="molecule type" value="Genomic_DNA"/>
</dbReference>
<evidence type="ECO:0000256" key="3">
    <source>
        <dbReference type="SAM" id="MobiDB-lite"/>
    </source>
</evidence>
<dbReference type="AlphaFoldDB" id="A0A2W2E6K9"/>
<evidence type="ECO:0000313" key="5">
    <source>
        <dbReference type="Proteomes" id="UP000249304"/>
    </source>
</evidence>
<dbReference type="InterPro" id="IPR000424">
    <property type="entry name" value="Primosome_PriB/ssb"/>
</dbReference>
<evidence type="ECO:0000313" key="4">
    <source>
        <dbReference type="EMBL" id="PZG19926.1"/>
    </source>
</evidence>
<dbReference type="RefSeq" id="WP_181448684.1">
    <property type="nucleotide sequence ID" value="NZ_POUD01000032.1"/>
</dbReference>
<proteinExistence type="predicted"/>
<evidence type="ECO:0008006" key="6">
    <source>
        <dbReference type="Google" id="ProtNLM"/>
    </source>
</evidence>
<comment type="caution">
    <text evidence="4">The sequence shown here is derived from an EMBL/GenBank/DDBJ whole genome shotgun (WGS) entry which is preliminary data.</text>
</comment>
<accession>A0A2W2E6K9</accession>
<keyword evidence="1 2" id="KW-0238">DNA-binding</keyword>